<evidence type="ECO:0000256" key="4">
    <source>
        <dbReference type="ARBA" id="ARBA00022989"/>
    </source>
</evidence>
<evidence type="ECO:0000256" key="5">
    <source>
        <dbReference type="ARBA" id="ARBA00023136"/>
    </source>
</evidence>
<evidence type="ECO:0000313" key="8">
    <source>
        <dbReference type="EMBL" id="CEJ06486.1"/>
    </source>
</evidence>
<proteinExistence type="inferred from homology"/>
<reference evidence="8" key="1">
    <citation type="submission" date="2014-11" db="EMBL/GenBank/DDBJ databases">
        <authorList>
            <person name="Hornung B.V."/>
        </authorList>
    </citation>
    <scope>NUCLEOTIDE SEQUENCE</scope>
    <source>
        <strain evidence="8">INE</strain>
    </source>
</reference>
<reference evidence="7" key="2">
    <citation type="submission" date="2020-01" db="EMBL/GenBank/DDBJ databases">
        <authorList>
            <person name="Hornung B."/>
        </authorList>
    </citation>
    <scope>NUCLEOTIDE SEQUENCE</scope>
    <source>
        <strain evidence="7">PacBioINE</strain>
    </source>
</reference>
<evidence type="ECO:0000256" key="2">
    <source>
        <dbReference type="ARBA" id="ARBA00009477"/>
    </source>
</evidence>
<name>A0A8S0WKU0_9FIRM</name>
<evidence type="ECO:0000256" key="3">
    <source>
        <dbReference type="ARBA" id="ARBA00022692"/>
    </source>
</evidence>
<dbReference type="PANTHER" id="PTHR30386">
    <property type="entry name" value="MEMBRANE FUSION SUBUNIT OF EMRAB-TOLC MULTIDRUG EFFLUX PUMP"/>
    <property type="match status" value="1"/>
</dbReference>
<gene>
    <name evidence="7" type="ORF">DEACI_0230</name>
    <name evidence="8" type="ORF">DEACI_0934</name>
</gene>
<keyword evidence="3 6" id="KW-0812">Transmembrane</keyword>
<dbReference type="GO" id="GO:0016020">
    <property type="term" value="C:membrane"/>
    <property type="evidence" value="ECO:0007669"/>
    <property type="project" value="UniProtKB-SubCell"/>
</dbReference>
<evidence type="ECO:0000256" key="1">
    <source>
        <dbReference type="ARBA" id="ARBA00004167"/>
    </source>
</evidence>
<evidence type="ECO:0000313" key="7">
    <source>
        <dbReference type="EMBL" id="CAA7599604.1"/>
    </source>
</evidence>
<dbReference type="Proteomes" id="UP001071230">
    <property type="component" value="Unassembled WGS sequence"/>
</dbReference>
<comment type="subcellular location">
    <subcellularLocation>
        <location evidence="1">Membrane</location>
        <topology evidence="1">Single-pass membrane protein</topology>
    </subcellularLocation>
</comment>
<keyword evidence="4 6" id="KW-1133">Transmembrane helix</keyword>
<dbReference type="KEGG" id="aacx:DEACI_0230"/>
<comment type="similarity">
    <text evidence="2">Belongs to the membrane fusion protein (MFP) (TC 8.A.1) family.</text>
</comment>
<dbReference type="Proteomes" id="UP000836597">
    <property type="component" value="Chromosome"/>
</dbReference>
<dbReference type="EMBL" id="CDGJ01000028">
    <property type="protein sequence ID" value="CEJ06486.1"/>
    <property type="molecule type" value="Genomic_DNA"/>
</dbReference>
<protein>
    <submittedName>
        <fullName evidence="7">Biotin-lipoyl like</fullName>
    </submittedName>
    <submittedName>
        <fullName evidence="8">Secretion protein HlyD protein</fullName>
    </submittedName>
</protein>
<evidence type="ECO:0000313" key="9">
    <source>
        <dbReference type="Proteomes" id="UP001071230"/>
    </source>
</evidence>
<dbReference type="InterPro" id="IPR050739">
    <property type="entry name" value="MFP"/>
</dbReference>
<feature type="transmembrane region" description="Helical" evidence="6">
    <location>
        <begin position="7"/>
        <end position="27"/>
    </location>
</feature>
<dbReference type="GO" id="GO:0055085">
    <property type="term" value="P:transmembrane transport"/>
    <property type="evidence" value="ECO:0007669"/>
    <property type="project" value="InterPro"/>
</dbReference>
<dbReference type="AlphaFoldDB" id="A0A8S0WKU0"/>
<accession>A0A8S0WKU0</accession>
<keyword evidence="5 6" id="KW-0472">Membrane</keyword>
<dbReference type="EMBL" id="LR746496">
    <property type="protein sequence ID" value="CAA7599604.1"/>
    <property type="molecule type" value="Genomic_DNA"/>
</dbReference>
<dbReference type="RefSeq" id="WP_240983386.1">
    <property type="nucleotide sequence ID" value="NZ_CDGJ01000028.1"/>
</dbReference>
<keyword evidence="9" id="KW-1185">Reference proteome</keyword>
<dbReference type="PANTHER" id="PTHR30386:SF26">
    <property type="entry name" value="TRANSPORT PROTEIN COMB"/>
    <property type="match status" value="1"/>
</dbReference>
<organism evidence="7">
    <name type="scientific">Acididesulfobacillus acetoxydans</name>
    <dbReference type="NCBI Taxonomy" id="1561005"/>
    <lineage>
        <taxon>Bacteria</taxon>
        <taxon>Bacillati</taxon>
        <taxon>Bacillota</taxon>
        <taxon>Clostridia</taxon>
        <taxon>Eubacteriales</taxon>
        <taxon>Peptococcaceae</taxon>
        <taxon>Acididesulfobacillus</taxon>
    </lineage>
</organism>
<dbReference type="Gene3D" id="2.40.30.170">
    <property type="match status" value="1"/>
</dbReference>
<evidence type="ECO:0000256" key="6">
    <source>
        <dbReference type="SAM" id="Phobius"/>
    </source>
</evidence>
<sequence length="240" mass="25764">MSDKKKVIRVILIVVLVLAAAGGYTYYRWSSGFISTDDAQITADGPTVPITVAFGGRLKSWLVKPNSRVNQGQIIGEESNQSVLAANSGLIPMVQGNPALAQRLADREIIRSPISGLIVQCNASVGQGVQPGMVLAQVENENHLQVTANIYETKIRKVHVGQQADVTVDGLPGTVLHGRVARIGEYTLSVFSLIPNVTAASGSYTKVAQRVPVVINFQDPHLAKQTLVPGMNAEVKIYLR</sequence>